<keyword evidence="3" id="KW-1185">Reference proteome</keyword>
<organism evidence="2 3">
    <name type="scientific">Gemmobacter caeni</name>
    <dbReference type="NCBI Taxonomy" id="589035"/>
    <lineage>
        <taxon>Bacteria</taxon>
        <taxon>Pseudomonadati</taxon>
        <taxon>Pseudomonadota</taxon>
        <taxon>Alphaproteobacteria</taxon>
        <taxon>Rhodobacterales</taxon>
        <taxon>Paracoccaceae</taxon>
        <taxon>Gemmobacter</taxon>
    </lineage>
</organism>
<evidence type="ECO:0000313" key="3">
    <source>
        <dbReference type="Proteomes" id="UP000244224"/>
    </source>
</evidence>
<sequence>MSGKRAFHVTERETAALILEQGFLGGWGDIGFGVYLWTDEAVARAYADRGGWDGCLEDPVLLLVEDETLRPISPWELHPDWDPKPYMSMLWRAMDEDDPDATWRPDRLQLLDAPSPEPGNGP</sequence>
<proteinExistence type="predicted"/>
<comment type="caution">
    <text evidence="2">The sequence shown here is derived from an EMBL/GenBank/DDBJ whole genome shotgun (WGS) entry which is preliminary data.</text>
</comment>
<evidence type="ECO:0000313" key="2">
    <source>
        <dbReference type="EMBL" id="PTX52226.1"/>
    </source>
</evidence>
<dbReference type="EMBL" id="QBKP01000002">
    <property type="protein sequence ID" value="PTX52226.1"/>
    <property type="molecule type" value="Genomic_DNA"/>
</dbReference>
<gene>
    <name evidence="2" type="ORF">C8N34_1024</name>
</gene>
<feature type="region of interest" description="Disordered" evidence="1">
    <location>
        <begin position="98"/>
        <end position="122"/>
    </location>
</feature>
<name>A0A2T6B846_9RHOB</name>
<dbReference type="RefSeq" id="WP_108127486.1">
    <property type="nucleotide sequence ID" value="NZ_QBKP01000002.1"/>
</dbReference>
<dbReference type="Proteomes" id="UP000244224">
    <property type="component" value="Unassembled WGS sequence"/>
</dbReference>
<dbReference type="AlphaFoldDB" id="A0A2T6B846"/>
<evidence type="ECO:0000256" key="1">
    <source>
        <dbReference type="SAM" id="MobiDB-lite"/>
    </source>
</evidence>
<accession>A0A2T6B846</accession>
<protein>
    <submittedName>
        <fullName evidence="2">Uncharacterized protein</fullName>
    </submittedName>
</protein>
<reference evidence="2 3" key="1">
    <citation type="submission" date="2018-04" db="EMBL/GenBank/DDBJ databases">
        <title>Genomic Encyclopedia of Archaeal and Bacterial Type Strains, Phase II (KMG-II): from individual species to whole genera.</title>
        <authorList>
            <person name="Goeker M."/>
        </authorList>
    </citation>
    <scope>NUCLEOTIDE SEQUENCE [LARGE SCALE GENOMIC DNA]</scope>
    <source>
        <strain evidence="2 3">DSM 21823</strain>
    </source>
</reference>
<dbReference type="SUPFAM" id="SSF56399">
    <property type="entry name" value="ADP-ribosylation"/>
    <property type="match status" value="1"/>
</dbReference>